<reference evidence="3 4" key="1">
    <citation type="submission" date="2012-10" db="EMBL/GenBank/DDBJ databases">
        <authorList>
            <person name="Zafar N."/>
            <person name="Inman J."/>
            <person name="Hall N."/>
            <person name="Lorenzi H."/>
            <person name="Caler E."/>
        </authorList>
    </citation>
    <scope>NUCLEOTIDE SEQUENCE [LARGE SCALE GENOMIC DNA]</scope>
    <source>
        <strain evidence="3 4">IP1</strain>
    </source>
</reference>
<dbReference type="PANTHER" id="PTHR17695:SF11">
    <property type="entry name" value="SMALL SUBUNIT PROCESSOME COMPONENT 20 HOMOLOG"/>
    <property type="match status" value="1"/>
</dbReference>
<dbReference type="Proteomes" id="UP000014680">
    <property type="component" value="Unassembled WGS sequence"/>
</dbReference>
<name>A0A0A1U2V2_ENTIV</name>
<dbReference type="SUPFAM" id="SSF48371">
    <property type="entry name" value="ARM repeat"/>
    <property type="match status" value="1"/>
</dbReference>
<evidence type="ECO:0000313" key="4">
    <source>
        <dbReference type="Proteomes" id="UP000014680"/>
    </source>
</evidence>
<dbReference type="InterPro" id="IPR052575">
    <property type="entry name" value="SSU_processome_comp_20"/>
</dbReference>
<keyword evidence="4" id="KW-1185">Reference proteome</keyword>
<dbReference type="InterPro" id="IPR016024">
    <property type="entry name" value="ARM-type_fold"/>
</dbReference>
<dbReference type="EMBL" id="KB206756">
    <property type="protein sequence ID" value="ELP88382.1"/>
    <property type="molecule type" value="Genomic_DNA"/>
</dbReference>
<dbReference type="AlphaFoldDB" id="A0A0A1U2V2"/>
<dbReference type="GO" id="GO:0032040">
    <property type="term" value="C:small-subunit processome"/>
    <property type="evidence" value="ECO:0007669"/>
    <property type="project" value="TreeGrafter"/>
</dbReference>
<feature type="region of interest" description="Disordered" evidence="1">
    <location>
        <begin position="268"/>
        <end position="292"/>
    </location>
</feature>
<dbReference type="PANTHER" id="PTHR17695">
    <property type="entry name" value="SMALL SUBUNIT PROCESSOME COMPONENT 20 HOMOLOG"/>
    <property type="match status" value="1"/>
</dbReference>
<accession>A0A0A1U2V2</accession>
<dbReference type="Pfam" id="PF20416">
    <property type="entry name" value="UTP20"/>
    <property type="match status" value="1"/>
</dbReference>
<dbReference type="InterPro" id="IPR046523">
    <property type="entry name" value="UTP20_dom"/>
</dbReference>
<feature type="compositionally biased region" description="Acidic residues" evidence="1">
    <location>
        <begin position="73"/>
        <end position="82"/>
    </location>
</feature>
<feature type="compositionally biased region" description="Acidic residues" evidence="1">
    <location>
        <begin position="37"/>
        <end position="55"/>
    </location>
</feature>
<gene>
    <name evidence="3" type="ORF">EIN_228650</name>
</gene>
<dbReference type="RefSeq" id="XP_004255153.1">
    <property type="nucleotide sequence ID" value="XM_004255105.1"/>
</dbReference>
<feature type="compositionally biased region" description="Basic and acidic residues" evidence="1">
    <location>
        <begin position="21"/>
        <end position="36"/>
    </location>
</feature>
<dbReference type="GeneID" id="14887173"/>
<feature type="compositionally biased region" description="Polar residues" evidence="1">
    <location>
        <begin position="7"/>
        <end position="20"/>
    </location>
</feature>
<dbReference type="KEGG" id="eiv:EIN_228650"/>
<evidence type="ECO:0000259" key="2">
    <source>
        <dbReference type="Pfam" id="PF20416"/>
    </source>
</evidence>
<evidence type="ECO:0000313" key="3">
    <source>
        <dbReference type="EMBL" id="ELP88382.1"/>
    </source>
</evidence>
<feature type="compositionally biased region" description="Basic and acidic residues" evidence="1">
    <location>
        <begin position="56"/>
        <end position="72"/>
    </location>
</feature>
<dbReference type="VEuPathDB" id="AmoebaDB:EIN_228650"/>
<proteinExistence type="predicted"/>
<feature type="domain" description="U3 small nucleolar RNA-associated protein 20" evidence="2">
    <location>
        <begin position="127"/>
        <end position="253"/>
    </location>
</feature>
<feature type="non-terminal residue" evidence="3">
    <location>
        <position position="1"/>
    </location>
</feature>
<dbReference type="GO" id="GO:0030686">
    <property type="term" value="C:90S preribosome"/>
    <property type="evidence" value="ECO:0007669"/>
    <property type="project" value="TreeGrafter"/>
</dbReference>
<evidence type="ECO:0000256" key="1">
    <source>
        <dbReference type="SAM" id="MobiDB-lite"/>
    </source>
</evidence>
<protein>
    <recommendedName>
        <fullName evidence="2">U3 small nucleolar RNA-associated protein 20 domain-containing protein</fullName>
    </recommendedName>
</protein>
<organism evidence="3 4">
    <name type="scientific">Entamoeba invadens IP1</name>
    <dbReference type="NCBI Taxonomy" id="370355"/>
    <lineage>
        <taxon>Eukaryota</taxon>
        <taxon>Amoebozoa</taxon>
        <taxon>Evosea</taxon>
        <taxon>Archamoebae</taxon>
        <taxon>Mastigamoebida</taxon>
        <taxon>Entamoebidae</taxon>
        <taxon>Entamoeba</taxon>
    </lineage>
</organism>
<feature type="region of interest" description="Disordered" evidence="1">
    <location>
        <begin position="1"/>
        <end position="82"/>
    </location>
</feature>
<sequence>ILEGVTLNLTTEGQPISKQQPGDKMEEENKKENKEEEGSDEEKEDTPEKMEEEDTPKEVEEKENSTDKKEKDDTESDEEDDMFIGEIEAKARKMDIEKPIEHVMRKVVVLQYLPQLKRILEIPSLKKTISRATIIGIMSDIISLLPEEICILELPNLINLLANELNSKIYEFRDAARKQILAVVFKFGDLYFSEIVSEINRVCDKGFLKKTLPFTYGYILEHIVMNMYGVGSIDDIEKVPFDKMVEIREQKLKIEERINQQIERAKQLEAENEKKEKERVERSGNPSEKDENVQFVTETPQTGMEIEEKVDEPVKQKMEEEGTDDKEYETKEDDEGDVLDKMIQYETSKKGKFKFEQFVIDESVHTITNIVYNFLFNTLEKNKLHVQSKIKLEELAARNDKTLLVFRCIGLLVTNNKVANPLNFCLKKIGKEKQLERIKMYEKIMKAYAKGVVNSRFLTFEQVFTLGFNFAQKSYFEPTIENLLVVPKVKTAGDNKLERIMIDKSKRQSHYMDGGVIDYRMNNHIILEFSLRLCADMLYLVVLTPEKYTEIYEFVVKCLKLPHEETITLSLRMLRFCFRAENKTELGFDISLQVLKRVKERDTVLYNEVLTFMTSLIVHAVDGFTSNLLVAVLDLIRKNNTNMERCASNVLFMLELVKKKVVYSSIVDFMYTYATLMIQHGYGDIVPLIQELLITFITTYPLEKTQYTNFINFFVKNLSFEDKNGRLAICKVLKTLTGSNMDSRAELVKIIYVPTLLRYSVETFDRVRFELTRVLANYLATAGKDNIENVLGVNLCWTNNVKASIRRIGWIGFYVCIRKTPAEFIDDKIAPKIIKTFAKETMEVKEVMLKVWRETKKYNENVIRLALTGEVDGAHDILTSAQGEFPDFGLVIEKAIDNLMEGKRIIEWTRVIHGIVDSNNAMTVEVMKKIGKRQHENLLRLMLALADVDKSSEDYMTLILVYIVKSLNAYKKEICVAARETLELIKGMVKPKIYISSYEKATKYD</sequence>